<dbReference type="InterPro" id="IPR053263">
    <property type="entry name" value="Euk_RPA34_RNAP_subunit"/>
</dbReference>
<dbReference type="GO" id="GO:0006360">
    <property type="term" value="P:transcription by RNA polymerase I"/>
    <property type="evidence" value="ECO:0007669"/>
    <property type="project" value="InterPro"/>
</dbReference>
<dbReference type="EMBL" id="GL996502">
    <property type="protein sequence ID" value="EGW32307.1"/>
    <property type="molecule type" value="Genomic_DNA"/>
</dbReference>
<dbReference type="OMA" id="HFPTGYG"/>
<dbReference type="eggNOG" id="ENOG502S2EI">
    <property type="taxonomic scope" value="Eukaryota"/>
</dbReference>
<dbReference type="FunCoup" id="G3APY6">
    <property type="interactions" value="220"/>
</dbReference>
<keyword evidence="3" id="KW-1185">Reference proteome</keyword>
<evidence type="ECO:0000313" key="3">
    <source>
        <dbReference type="Proteomes" id="UP000000709"/>
    </source>
</evidence>
<evidence type="ECO:0000313" key="2">
    <source>
        <dbReference type="EMBL" id="EGW32307.1"/>
    </source>
</evidence>
<dbReference type="Pfam" id="PF08208">
    <property type="entry name" value="RNA_polI_A34"/>
    <property type="match status" value="1"/>
</dbReference>
<proteinExistence type="predicted"/>
<dbReference type="GeneID" id="18873867"/>
<dbReference type="AlphaFoldDB" id="G3APY6"/>
<protein>
    <recommendedName>
        <fullName evidence="4">DNA-directed RNA polymerase I subunit RPA34</fullName>
    </recommendedName>
</protein>
<dbReference type="InParanoid" id="G3APY6"/>
<dbReference type="Proteomes" id="UP000000709">
    <property type="component" value="Unassembled WGS sequence"/>
</dbReference>
<organism evidence="3">
    <name type="scientific">Spathaspora passalidarum (strain NRRL Y-27907 / 11-Y1)</name>
    <dbReference type="NCBI Taxonomy" id="619300"/>
    <lineage>
        <taxon>Eukaryota</taxon>
        <taxon>Fungi</taxon>
        <taxon>Dikarya</taxon>
        <taxon>Ascomycota</taxon>
        <taxon>Saccharomycotina</taxon>
        <taxon>Pichiomycetes</taxon>
        <taxon>Debaryomycetaceae</taxon>
        <taxon>Spathaspora</taxon>
    </lineage>
</organism>
<feature type="compositionally biased region" description="Basic residues" evidence="1">
    <location>
        <begin position="206"/>
        <end position="231"/>
    </location>
</feature>
<feature type="region of interest" description="Disordered" evidence="1">
    <location>
        <begin position="101"/>
        <end position="124"/>
    </location>
</feature>
<dbReference type="PANTHER" id="PTHR28155">
    <property type="entry name" value="ACR243WP"/>
    <property type="match status" value="1"/>
</dbReference>
<evidence type="ECO:0008006" key="4">
    <source>
        <dbReference type="Google" id="ProtNLM"/>
    </source>
</evidence>
<sequence length="231" mass="26692">MSKVYKSSEYISESDLSDDEEVEFQPPKHFHIHESKAKLDIKSIKDKEIWLIKTPKGFPISELKTLPISFTATSLKQHHDPLKLKNGSKFSIDEELLANPETGNAGKHSVFVKSSSKTHKLKPSGLGISRMYNIRELVTIPDIKYEDVVIPRENVPRVDDLRMRHFPTGYGAGDYKFEGDESVSTETKPAKRDREESKAEPEKEHKEKKHKKDKKEKKEKKEKKKDKKEKH</sequence>
<feature type="region of interest" description="Disordered" evidence="1">
    <location>
        <begin position="169"/>
        <end position="231"/>
    </location>
</feature>
<dbReference type="Gene3D" id="6.20.250.70">
    <property type="match status" value="1"/>
</dbReference>
<dbReference type="OrthoDB" id="4089784at2759"/>
<accession>G3APY6</accession>
<evidence type="ECO:0000256" key="1">
    <source>
        <dbReference type="SAM" id="MobiDB-lite"/>
    </source>
</evidence>
<dbReference type="HOGENOM" id="CLU_090034_0_0_1"/>
<reference evidence="2 3" key="1">
    <citation type="journal article" date="2011" name="Proc. Natl. Acad. Sci. U.S.A.">
        <title>Comparative genomics of xylose-fermenting fungi for enhanced biofuel production.</title>
        <authorList>
            <person name="Wohlbach D.J."/>
            <person name="Kuo A."/>
            <person name="Sato T.K."/>
            <person name="Potts K.M."/>
            <person name="Salamov A.A."/>
            <person name="LaButti K.M."/>
            <person name="Sun H."/>
            <person name="Clum A."/>
            <person name="Pangilinan J.L."/>
            <person name="Lindquist E.A."/>
            <person name="Lucas S."/>
            <person name="Lapidus A."/>
            <person name="Jin M."/>
            <person name="Gunawan C."/>
            <person name="Balan V."/>
            <person name="Dale B.E."/>
            <person name="Jeffries T.W."/>
            <person name="Zinkel R."/>
            <person name="Barry K.W."/>
            <person name="Grigoriev I.V."/>
            <person name="Gasch A.P."/>
        </authorList>
    </citation>
    <scope>NUCLEOTIDE SEQUENCE [LARGE SCALE GENOMIC DNA]</scope>
    <source>
        <strain evidence="3">NRRL Y-27907 / 11-Y1</strain>
    </source>
</reference>
<gene>
    <name evidence="2" type="ORF">SPAPADRAFT_61386</name>
</gene>
<feature type="compositionally biased region" description="Basic and acidic residues" evidence="1">
    <location>
        <begin position="188"/>
        <end position="205"/>
    </location>
</feature>
<dbReference type="PANTHER" id="PTHR28155:SF1">
    <property type="entry name" value="DNA-DIRECTED RNA POLYMERASE I SUBUNIT RPA34.5-DOMAIN-CONTAINING PROTEIN"/>
    <property type="match status" value="1"/>
</dbReference>
<dbReference type="KEGG" id="spaa:SPAPADRAFT_61386"/>
<feature type="region of interest" description="Disordered" evidence="1">
    <location>
        <begin position="1"/>
        <end position="23"/>
    </location>
</feature>
<name>G3APY6_SPAPN</name>
<dbReference type="InterPro" id="IPR013240">
    <property type="entry name" value="DNA-dir_RNA_pol1_su_RPA34"/>
</dbReference>
<dbReference type="STRING" id="619300.G3APY6"/>
<dbReference type="RefSeq" id="XP_007375583.1">
    <property type="nucleotide sequence ID" value="XM_007375521.1"/>
</dbReference>